<dbReference type="KEGG" id="noa:BKM31_46785"/>
<dbReference type="PROSITE" id="PS50043">
    <property type="entry name" value="HTH_LUXR_2"/>
    <property type="match status" value="1"/>
</dbReference>
<evidence type="ECO:0000256" key="1">
    <source>
        <dbReference type="ARBA" id="ARBA00022741"/>
    </source>
</evidence>
<evidence type="ECO:0000313" key="5">
    <source>
        <dbReference type="Proteomes" id="UP000190797"/>
    </source>
</evidence>
<dbReference type="GO" id="GO:0005524">
    <property type="term" value="F:ATP binding"/>
    <property type="evidence" value="ECO:0007669"/>
    <property type="project" value="UniProtKB-KW"/>
</dbReference>
<organism evidence="4 5">
    <name type="scientific">[Actinomadura] parvosata subsp. kistnae</name>
    <dbReference type="NCBI Taxonomy" id="1909395"/>
    <lineage>
        <taxon>Bacteria</taxon>
        <taxon>Bacillati</taxon>
        <taxon>Actinomycetota</taxon>
        <taxon>Actinomycetes</taxon>
        <taxon>Streptosporangiales</taxon>
        <taxon>Streptosporangiaceae</taxon>
        <taxon>Nonomuraea</taxon>
    </lineage>
</organism>
<dbReference type="InterPro" id="IPR036388">
    <property type="entry name" value="WH-like_DNA-bd_sf"/>
</dbReference>
<feature type="domain" description="HTH luxR-type" evidence="3">
    <location>
        <begin position="858"/>
        <end position="922"/>
    </location>
</feature>
<dbReference type="CDD" id="cd06170">
    <property type="entry name" value="LuxR_C_like"/>
    <property type="match status" value="1"/>
</dbReference>
<dbReference type="InterPro" id="IPR041664">
    <property type="entry name" value="AAA_16"/>
</dbReference>
<keyword evidence="2" id="KW-0067">ATP-binding</keyword>
<sequence length="922" mass="97260">MLYGRGAETERIDRLLAQAVGGRSGVLVLRGPAGIGKSALLAHAERQAAAMGVRTLRGVGIESETELVFAALHLLLRTGLDRLDRLPAPQAGALAGAFGLAPATAADRFLVGLGALTLLAELAGDGPLLCLVDDAQWLDRSSADALLFAARRLEAEGIVLILAVRDGSHGFRPAGLPELRLGGLGPQDAARLLGETAGPLAPHVRDRVLAESEGNPLALIELPSALTPEQRAGQVTPLAHQLGPLPLTGRMQEAFQAQIHGLPEAARTLLLVAAAESTGDLAVILAAAQRLGAGAEAVEPGEHGGLVHVVGGELAFRHPLIRAAAYQGAPFTRRLAAHRALAAVLADAAKSDGRHADARAWHRAAACTEPDESVAAELERAAERARRRSGHAATTAAYQRAAQLTPEPCDQVRRLVSAAEAAMDAGQLLQSRALADRAAVLTEDRRERARIAGVRAAIEFEQGSPRVAHGILIAAAGPIADEDPDRAASMLLEAVRDAWFAGAPEPARQAVERLHALGLPPGHHLQSAVSALTGLADLLAGDPARGLVPIHAALADARHAEPGGPGQQLIMASMAFMVGDDEIGLDLATRLTDDCRAQGLVGWLPHALQNLASIQLYLGRFQDARACADEAVRIAGDIGQHHRLDHLQGVLAWLAAVRGDERTCTELVGRVHAHATGHDNVSSLAWTLWARALLAMGQGRMEAALEELTAGLAGATRHQLTTTLTVPDLVEAAVRCERADRAEAPLARFEEWATATGQPWARAVTLRCKALVAGSDEDTEARYAEAVGLHLNGGRPFEEGRTRLLFGEWLRRSRRKAEARVQLRQALDTFDRAGALPWAERARAELRATGEASAMGRAAGAASLLTAQELQIVRLAAQGGTNRDIGARLFLSPRTVGYHLHKAFPKLGVASRAELARLDLGT</sequence>
<dbReference type="PANTHER" id="PTHR16305">
    <property type="entry name" value="TESTICULAR SOLUBLE ADENYLYL CYCLASE"/>
    <property type="match status" value="1"/>
</dbReference>
<accession>A0A1V0ACR3</accession>
<dbReference type="AlphaFoldDB" id="A0A1V0ACR3"/>
<dbReference type="EMBL" id="CP017717">
    <property type="protein sequence ID" value="AQZ67976.1"/>
    <property type="molecule type" value="Genomic_DNA"/>
</dbReference>
<keyword evidence="5" id="KW-1185">Reference proteome</keyword>
<dbReference type="RefSeq" id="WP_080044294.1">
    <property type="nucleotide sequence ID" value="NZ_CP017717.1"/>
</dbReference>
<dbReference type="Pfam" id="PF00196">
    <property type="entry name" value="GerE"/>
    <property type="match status" value="1"/>
</dbReference>
<gene>
    <name evidence="4" type="ORF">BKM31_46785</name>
</gene>
<dbReference type="GO" id="GO:0006355">
    <property type="term" value="P:regulation of DNA-templated transcription"/>
    <property type="evidence" value="ECO:0007669"/>
    <property type="project" value="InterPro"/>
</dbReference>
<dbReference type="Gene3D" id="1.10.10.10">
    <property type="entry name" value="Winged helix-like DNA-binding domain superfamily/Winged helix DNA-binding domain"/>
    <property type="match status" value="1"/>
</dbReference>
<protein>
    <recommendedName>
        <fullName evidence="3">HTH luxR-type domain-containing protein</fullName>
    </recommendedName>
</protein>
<dbReference type="GO" id="GO:0005737">
    <property type="term" value="C:cytoplasm"/>
    <property type="evidence" value="ECO:0007669"/>
    <property type="project" value="TreeGrafter"/>
</dbReference>
<dbReference type="Pfam" id="PF13191">
    <property type="entry name" value="AAA_16"/>
    <property type="match status" value="1"/>
</dbReference>
<dbReference type="SUPFAM" id="SSF48452">
    <property type="entry name" value="TPR-like"/>
    <property type="match status" value="1"/>
</dbReference>
<dbReference type="SUPFAM" id="SSF46894">
    <property type="entry name" value="C-terminal effector domain of the bipartite response regulators"/>
    <property type="match status" value="1"/>
</dbReference>
<dbReference type="SUPFAM" id="SSF52540">
    <property type="entry name" value="P-loop containing nucleoside triphosphate hydrolases"/>
    <property type="match status" value="1"/>
</dbReference>
<dbReference type="PANTHER" id="PTHR16305:SF35">
    <property type="entry name" value="TRANSCRIPTIONAL ACTIVATOR DOMAIN"/>
    <property type="match status" value="1"/>
</dbReference>
<proteinExistence type="predicted"/>
<dbReference type="STRING" id="1909395.BKM31_46785"/>
<dbReference type="Proteomes" id="UP000190797">
    <property type="component" value="Chromosome"/>
</dbReference>
<dbReference type="InterPro" id="IPR016032">
    <property type="entry name" value="Sig_transdc_resp-reg_C-effctor"/>
</dbReference>
<dbReference type="OrthoDB" id="483at2"/>
<dbReference type="Gene3D" id="1.25.40.10">
    <property type="entry name" value="Tetratricopeptide repeat domain"/>
    <property type="match status" value="1"/>
</dbReference>
<evidence type="ECO:0000259" key="3">
    <source>
        <dbReference type="PROSITE" id="PS50043"/>
    </source>
</evidence>
<dbReference type="InterPro" id="IPR011990">
    <property type="entry name" value="TPR-like_helical_dom_sf"/>
</dbReference>
<name>A0A1V0ACR3_9ACTN</name>
<evidence type="ECO:0000313" key="4">
    <source>
        <dbReference type="EMBL" id="AQZ67976.1"/>
    </source>
</evidence>
<dbReference type="InterPro" id="IPR000792">
    <property type="entry name" value="Tscrpt_reg_LuxR_C"/>
</dbReference>
<dbReference type="InterPro" id="IPR027417">
    <property type="entry name" value="P-loop_NTPase"/>
</dbReference>
<dbReference type="GO" id="GO:0004016">
    <property type="term" value="F:adenylate cyclase activity"/>
    <property type="evidence" value="ECO:0007669"/>
    <property type="project" value="TreeGrafter"/>
</dbReference>
<dbReference type="GO" id="GO:0003677">
    <property type="term" value="F:DNA binding"/>
    <property type="evidence" value="ECO:0007669"/>
    <property type="project" value="InterPro"/>
</dbReference>
<reference evidence="5" key="1">
    <citation type="journal article" date="2017" name="Med. Chem. Commun.">
        <title>Nonomuraea sp. ATCC 55076 harbours the largest actinomycete chromosome to date and the kistamicin biosynthetic gene cluster.</title>
        <authorList>
            <person name="Nazari B."/>
            <person name="Forneris C.C."/>
            <person name="Gibson M.I."/>
            <person name="Moon K."/>
            <person name="Schramma K.R."/>
            <person name="Seyedsayamdost M.R."/>
        </authorList>
    </citation>
    <scope>NUCLEOTIDE SEQUENCE [LARGE SCALE GENOMIC DNA]</scope>
    <source>
        <strain evidence="5">ATCC 55076</strain>
    </source>
</reference>
<evidence type="ECO:0000256" key="2">
    <source>
        <dbReference type="ARBA" id="ARBA00022840"/>
    </source>
</evidence>
<keyword evidence="1" id="KW-0547">Nucleotide-binding</keyword>
<dbReference type="PRINTS" id="PR00038">
    <property type="entry name" value="HTHLUXR"/>
</dbReference>
<dbReference type="SMART" id="SM00421">
    <property type="entry name" value="HTH_LUXR"/>
    <property type="match status" value="1"/>
</dbReference>